<dbReference type="Pfam" id="PF00459">
    <property type="entry name" value="Inositol_P"/>
    <property type="match status" value="1"/>
</dbReference>
<comment type="catalytic activity">
    <reaction evidence="11">
        <text>L-histidinol phosphate + H2O = L-histidinol + phosphate</text>
        <dbReference type="Rhea" id="RHEA:14465"/>
        <dbReference type="ChEBI" id="CHEBI:15377"/>
        <dbReference type="ChEBI" id="CHEBI:43474"/>
        <dbReference type="ChEBI" id="CHEBI:57699"/>
        <dbReference type="ChEBI" id="CHEBI:57980"/>
        <dbReference type="EC" id="3.1.3.15"/>
    </reaction>
</comment>
<dbReference type="GO" id="GO:0046872">
    <property type="term" value="F:metal ion binding"/>
    <property type="evidence" value="ECO:0007669"/>
    <property type="project" value="UniProtKB-KW"/>
</dbReference>
<dbReference type="PANTHER" id="PTHR20854">
    <property type="entry name" value="INOSITOL MONOPHOSPHATASE"/>
    <property type="match status" value="1"/>
</dbReference>
<dbReference type="FunFam" id="3.30.540.10:FF:000003">
    <property type="entry name" value="Inositol-1-monophosphatase"/>
    <property type="match status" value="1"/>
</dbReference>
<dbReference type="RefSeq" id="WP_203930789.1">
    <property type="nucleotide sequence ID" value="NZ_BOPH01000083.1"/>
</dbReference>
<proteinExistence type="predicted"/>
<evidence type="ECO:0000256" key="4">
    <source>
        <dbReference type="ARBA" id="ARBA00013085"/>
    </source>
</evidence>
<dbReference type="GO" id="GO:0006020">
    <property type="term" value="P:inositol metabolic process"/>
    <property type="evidence" value="ECO:0007669"/>
    <property type="project" value="TreeGrafter"/>
</dbReference>
<evidence type="ECO:0000256" key="13">
    <source>
        <dbReference type="PIRSR" id="PIRSR600760-2"/>
    </source>
</evidence>
<evidence type="ECO:0000256" key="12">
    <source>
        <dbReference type="ARBA" id="ARBA00053547"/>
    </source>
</evidence>
<evidence type="ECO:0000256" key="1">
    <source>
        <dbReference type="ARBA" id="ARBA00001033"/>
    </source>
</evidence>
<organism evidence="14 15">
    <name type="scientific">Virgisporangium ochraceum</name>
    <dbReference type="NCBI Taxonomy" id="65505"/>
    <lineage>
        <taxon>Bacteria</taxon>
        <taxon>Bacillati</taxon>
        <taxon>Actinomycetota</taxon>
        <taxon>Actinomycetes</taxon>
        <taxon>Micromonosporales</taxon>
        <taxon>Micromonosporaceae</taxon>
        <taxon>Virgisporangium</taxon>
    </lineage>
</organism>
<dbReference type="GO" id="GO:0004401">
    <property type="term" value="F:histidinol-phosphatase activity"/>
    <property type="evidence" value="ECO:0007669"/>
    <property type="project" value="UniProtKB-EC"/>
</dbReference>
<dbReference type="EMBL" id="BOPH01000083">
    <property type="protein sequence ID" value="GIJ70897.1"/>
    <property type="molecule type" value="Genomic_DNA"/>
</dbReference>
<protein>
    <recommendedName>
        <fullName evidence="6">Histidinol-phosphatase</fullName>
        <ecNumber evidence="4">3.1.3.15</ecNumber>
        <ecNumber evidence="5">3.1.3.25</ecNumber>
    </recommendedName>
    <alternativeName>
        <fullName evidence="10">Histidinol-phosphate phosphatase</fullName>
    </alternativeName>
</protein>
<comment type="cofactor">
    <cofactor evidence="2 13">
        <name>Mg(2+)</name>
        <dbReference type="ChEBI" id="CHEBI:18420"/>
    </cofactor>
</comment>
<keyword evidence="8" id="KW-0378">Hydrolase</keyword>
<dbReference type="PANTHER" id="PTHR20854:SF4">
    <property type="entry name" value="INOSITOL-1-MONOPHOSPHATASE-RELATED"/>
    <property type="match status" value="1"/>
</dbReference>
<dbReference type="PROSITE" id="PS00630">
    <property type="entry name" value="IMP_2"/>
    <property type="match status" value="1"/>
</dbReference>
<feature type="binding site" evidence="13">
    <location>
        <position position="85"/>
    </location>
    <ligand>
        <name>Mg(2+)</name>
        <dbReference type="ChEBI" id="CHEBI:18420"/>
        <label>1</label>
        <note>catalytic</note>
    </ligand>
</feature>
<dbReference type="SUPFAM" id="SSF56655">
    <property type="entry name" value="Carbohydrate phosphatase"/>
    <property type="match status" value="1"/>
</dbReference>
<keyword evidence="15" id="KW-1185">Reference proteome</keyword>
<sequence>MSDDLELAITAATTGARLAMEHFARLADLGREHKPDGSLVTEADRAVEAAIVGVLAGARPTDAILGEEGGQRGDDRRRWIVDPIDGTVSFAGGLDVWLVLVALESDGQVVAAVAAEPAQHRVWWAQRGAGAYVADLTDGGTGGAERIRVGTGPTTDVAASRLGVVPGPVPLPADAHVVSRLSAVTAPLPWPDHPGLLVARGDLDLAVQTRGKVWDFAAPSLIVTEAGGCFSGLAGQQHPHSGPALYSRDPDLHRAALAYLA</sequence>
<reference evidence="14" key="1">
    <citation type="submission" date="2021-01" db="EMBL/GenBank/DDBJ databases">
        <title>Whole genome shotgun sequence of Virgisporangium ochraceum NBRC 16418.</title>
        <authorList>
            <person name="Komaki H."/>
            <person name="Tamura T."/>
        </authorList>
    </citation>
    <scope>NUCLEOTIDE SEQUENCE</scope>
    <source>
        <strain evidence="14">NBRC 16418</strain>
    </source>
</reference>
<dbReference type="InterPro" id="IPR000760">
    <property type="entry name" value="Inositol_monophosphatase-like"/>
</dbReference>
<dbReference type="Gene3D" id="3.30.540.10">
    <property type="entry name" value="Fructose-1,6-Bisphosphatase, subunit A, domain 1"/>
    <property type="match status" value="1"/>
</dbReference>
<feature type="binding site" evidence="13">
    <location>
        <position position="67"/>
    </location>
    <ligand>
        <name>Mg(2+)</name>
        <dbReference type="ChEBI" id="CHEBI:18420"/>
        <label>1</label>
        <note>catalytic</note>
    </ligand>
</feature>
<comment type="catalytic activity">
    <reaction evidence="1">
        <text>a myo-inositol phosphate + H2O = myo-inositol + phosphate</text>
        <dbReference type="Rhea" id="RHEA:24056"/>
        <dbReference type="ChEBI" id="CHEBI:15377"/>
        <dbReference type="ChEBI" id="CHEBI:17268"/>
        <dbReference type="ChEBI" id="CHEBI:43474"/>
        <dbReference type="ChEBI" id="CHEBI:84139"/>
        <dbReference type="EC" id="3.1.3.25"/>
    </reaction>
</comment>
<dbReference type="InterPro" id="IPR020550">
    <property type="entry name" value="Inositol_monophosphatase_CS"/>
</dbReference>
<dbReference type="AlphaFoldDB" id="A0A8J3ZXU4"/>
<keyword evidence="9 13" id="KW-0460">Magnesium</keyword>
<evidence type="ECO:0000256" key="9">
    <source>
        <dbReference type="ARBA" id="ARBA00022842"/>
    </source>
</evidence>
<evidence type="ECO:0000256" key="6">
    <source>
        <dbReference type="ARBA" id="ARBA00021697"/>
    </source>
</evidence>
<dbReference type="GO" id="GO:0008934">
    <property type="term" value="F:inositol monophosphate 1-phosphatase activity"/>
    <property type="evidence" value="ECO:0007669"/>
    <property type="project" value="TreeGrafter"/>
</dbReference>
<evidence type="ECO:0000313" key="14">
    <source>
        <dbReference type="EMBL" id="GIJ70897.1"/>
    </source>
</evidence>
<evidence type="ECO:0000256" key="5">
    <source>
        <dbReference type="ARBA" id="ARBA00013106"/>
    </source>
</evidence>
<accession>A0A8J3ZXU4</accession>
<keyword evidence="7 13" id="KW-0479">Metal-binding</keyword>
<comment type="caution">
    <text evidence="14">The sequence shown here is derived from an EMBL/GenBank/DDBJ whole genome shotgun (WGS) entry which is preliminary data.</text>
</comment>
<evidence type="ECO:0000256" key="3">
    <source>
        <dbReference type="ARBA" id="ARBA00004970"/>
    </source>
</evidence>
<dbReference type="EC" id="3.1.3.25" evidence="5"/>
<feature type="binding site" evidence="13">
    <location>
        <position position="82"/>
    </location>
    <ligand>
        <name>Mg(2+)</name>
        <dbReference type="ChEBI" id="CHEBI:18420"/>
        <label>1</label>
        <note>catalytic</note>
    </ligand>
</feature>
<name>A0A8J3ZXU4_9ACTN</name>
<feature type="binding site" evidence="13">
    <location>
        <position position="215"/>
    </location>
    <ligand>
        <name>Mg(2+)</name>
        <dbReference type="ChEBI" id="CHEBI:18420"/>
        <label>1</label>
        <note>catalytic</note>
    </ligand>
</feature>
<evidence type="ECO:0000256" key="8">
    <source>
        <dbReference type="ARBA" id="ARBA00022801"/>
    </source>
</evidence>
<evidence type="ECO:0000256" key="2">
    <source>
        <dbReference type="ARBA" id="ARBA00001946"/>
    </source>
</evidence>
<evidence type="ECO:0000313" key="15">
    <source>
        <dbReference type="Proteomes" id="UP000635606"/>
    </source>
</evidence>
<evidence type="ECO:0000256" key="11">
    <source>
        <dbReference type="ARBA" id="ARBA00049158"/>
    </source>
</evidence>
<dbReference type="EC" id="3.1.3.15" evidence="4"/>
<dbReference type="GO" id="GO:0007165">
    <property type="term" value="P:signal transduction"/>
    <property type="evidence" value="ECO:0007669"/>
    <property type="project" value="TreeGrafter"/>
</dbReference>
<feature type="binding site" evidence="13">
    <location>
        <position position="84"/>
    </location>
    <ligand>
        <name>Mg(2+)</name>
        <dbReference type="ChEBI" id="CHEBI:18420"/>
        <label>1</label>
        <note>catalytic</note>
    </ligand>
</feature>
<gene>
    <name evidence="14" type="primary">hisN_2</name>
    <name evidence="14" type="ORF">Voc01_058140</name>
</gene>
<evidence type="ECO:0000256" key="10">
    <source>
        <dbReference type="ARBA" id="ARBA00033209"/>
    </source>
</evidence>
<dbReference type="PRINTS" id="PR00377">
    <property type="entry name" value="IMPHPHTASES"/>
</dbReference>
<comment type="pathway">
    <text evidence="3">Amino-acid biosynthesis; L-histidine biosynthesis; L-histidine from 5-phospho-alpha-D-ribose 1-diphosphate: step 8/9.</text>
</comment>
<dbReference type="Proteomes" id="UP000635606">
    <property type="component" value="Unassembled WGS sequence"/>
</dbReference>
<dbReference type="GO" id="GO:0046854">
    <property type="term" value="P:phosphatidylinositol phosphate biosynthetic process"/>
    <property type="evidence" value="ECO:0007669"/>
    <property type="project" value="InterPro"/>
</dbReference>
<dbReference type="Gene3D" id="3.40.190.80">
    <property type="match status" value="1"/>
</dbReference>
<evidence type="ECO:0000256" key="7">
    <source>
        <dbReference type="ARBA" id="ARBA00022723"/>
    </source>
</evidence>
<comment type="function">
    <text evidence="12">Catalyzes the dephosphorylation of histidinol-phosphate to histidinol, the direct precursor of histidine.</text>
</comment>